<protein>
    <submittedName>
        <fullName evidence="1">DUF6508 domain-containing protein</fullName>
    </submittedName>
</protein>
<gene>
    <name evidence="1" type="ORF">QOL99_04755</name>
</gene>
<dbReference type="PANTHER" id="PTHR42692:SF1">
    <property type="entry name" value="NUCLEOTIDE PYROPHOSPHOHYDROLASE"/>
    <property type="match status" value="1"/>
</dbReference>
<dbReference type="Proteomes" id="UP001302059">
    <property type="component" value="Unassembled WGS sequence"/>
</dbReference>
<comment type="caution">
    <text evidence="1">The sequence shown here is derived from an EMBL/GenBank/DDBJ whole genome shotgun (WGS) entry which is preliminary data.</text>
</comment>
<evidence type="ECO:0000313" key="1">
    <source>
        <dbReference type="EMBL" id="MDL2343460.1"/>
    </source>
</evidence>
<dbReference type="InterPro" id="IPR045425">
    <property type="entry name" value="DUF6508"/>
</dbReference>
<sequence>MKTYSTADLQAVAHFLSIFEQEDFPFVRRLSPSDPTADGRRFVLPTYHRQVDRLVDVLNRDGWVYGDRDFRWPQWAQTEEARRLRDDPEALAQATPLQLARLLTIFVRQERFDDGARQDFWESGLLTGILRRAARLAEEGGGTYLSPAAPTTTG</sequence>
<dbReference type="EMBL" id="JASNGB010000024">
    <property type="protein sequence ID" value="MDL2343460.1"/>
    <property type="molecule type" value="Genomic_DNA"/>
</dbReference>
<reference evidence="1 2" key="1">
    <citation type="submission" date="2023-05" db="EMBL/GenBank/DDBJ databases">
        <authorList>
            <person name="Gao F."/>
        </authorList>
    </citation>
    <scope>NUCLEOTIDE SEQUENCE [LARGE SCALE GENOMIC DNA]</scope>
    <source>
        <strain evidence="1 2">MIMF12</strain>
    </source>
</reference>
<dbReference type="InterPro" id="IPR047046">
    <property type="entry name" value="YpjD/YvdC"/>
</dbReference>
<dbReference type="PANTHER" id="PTHR42692">
    <property type="entry name" value="NUCLEOTIDE PYROPHOSPHOHYDROLASE"/>
    <property type="match status" value="1"/>
</dbReference>
<dbReference type="RefSeq" id="WP_285521899.1">
    <property type="nucleotide sequence ID" value="NZ_JASNGB010000024.1"/>
</dbReference>
<keyword evidence="2" id="KW-1185">Reference proteome</keyword>
<accession>A0ABT7JG35</accession>
<proteinExistence type="predicted"/>
<name>A0ABT7JG35_9DEIO</name>
<organism evidence="1 2">
    <name type="scientific">Deinococcus rhizophilus</name>
    <dbReference type="NCBI Taxonomy" id="3049544"/>
    <lineage>
        <taxon>Bacteria</taxon>
        <taxon>Thermotogati</taxon>
        <taxon>Deinococcota</taxon>
        <taxon>Deinococci</taxon>
        <taxon>Deinococcales</taxon>
        <taxon>Deinococcaceae</taxon>
        <taxon>Deinococcus</taxon>
    </lineage>
</organism>
<dbReference type="Pfam" id="PF20118">
    <property type="entry name" value="DUF6508"/>
    <property type="match status" value="1"/>
</dbReference>
<evidence type="ECO:0000313" key="2">
    <source>
        <dbReference type="Proteomes" id="UP001302059"/>
    </source>
</evidence>